<dbReference type="Pfam" id="PF07275">
    <property type="entry name" value="ArdA"/>
    <property type="match status" value="1"/>
</dbReference>
<evidence type="ECO:0008006" key="3">
    <source>
        <dbReference type="Google" id="ProtNLM"/>
    </source>
</evidence>
<dbReference type="InterPro" id="IPR041893">
    <property type="entry name" value="ArdA_dom3"/>
</dbReference>
<dbReference type="Gene3D" id="1.10.10.1190">
    <property type="entry name" value="Antirestriction protein ArdA, domain 3"/>
    <property type="match status" value="1"/>
</dbReference>
<dbReference type="EMBL" id="BKCL01000005">
    <property type="protein sequence ID" value="GEQ98153.1"/>
    <property type="molecule type" value="Genomic_DNA"/>
</dbReference>
<organism evidence="1 2">
    <name type="scientific">Iodidimonas gelatinilytica</name>
    <dbReference type="NCBI Taxonomy" id="1236966"/>
    <lineage>
        <taxon>Bacteria</taxon>
        <taxon>Pseudomonadati</taxon>
        <taxon>Pseudomonadota</taxon>
        <taxon>Alphaproteobacteria</taxon>
        <taxon>Iodidimonadales</taxon>
        <taxon>Iodidimonadaceae</taxon>
        <taxon>Iodidimonas</taxon>
    </lineage>
</organism>
<evidence type="ECO:0000313" key="1">
    <source>
        <dbReference type="EMBL" id="GEQ98153.1"/>
    </source>
</evidence>
<comment type="caution">
    <text evidence="1">The sequence shown here is derived from an EMBL/GenBank/DDBJ whole genome shotgun (WGS) entry which is preliminary data.</text>
</comment>
<accession>A0A5A7MSG4</accession>
<reference evidence="1 2" key="1">
    <citation type="submission" date="2019-09" db="EMBL/GenBank/DDBJ databases">
        <title>NBRP : Genome information of microbial organism related human and environment.</title>
        <authorList>
            <person name="Hattori M."/>
            <person name="Oshima K."/>
            <person name="Inaba H."/>
            <person name="Suda W."/>
            <person name="Sakamoto M."/>
            <person name="Iino T."/>
            <person name="Kitahara M."/>
            <person name="Oshida Y."/>
            <person name="Iida T."/>
            <person name="Kudo T."/>
            <person name="Itoh T."/>
            <person name="Ohkuma M."/>
        </authorList>
    </citation>
    <scope>NUCLEOTIDE SEQUENCE [LARGE SCALE GENOMIC DNA]</scope>
    <source>
        <strain evidence="1 2">Hi-2</strain>
    </source>
</reference>
<sequence>MKPNASNRYHATPYDISATGFYFDTLEEYQTRAAEHRNEYGDPVEEYEIQFIDGDNYRLFDAIGVNQANLKDWFERFEDMDDDDAVKLIILIEHFGYSVEDAVDRIKDLHLFEGTAIQYAEELIDSTGMLDQMPENLRYYFDTEAFARDMVLGGDITEVEIDGHTYIADGV</sequence>
<name>A0A5A7MSG4_9PROT</name>
<gene>
    <name evidence="1" type="ORF">JCM17844_17900</name>
</gene>
<evidence type="ECO:0000313" key="2">
    <source>
        <dbReference type="Proteomes" id="UP000322084"/>
    </source>
</evidence>
<dbReference type="AlphaFoldDB" id="A0A5A7MSG4"/>
<dbReference type="RefSeq" id="WP_150000506.1">
    <property type="nucleotide sequence ID" value="NZ_BKCL01000005.1"/>
</dbReference>
<protein>
    <recommendedName>
        <fullName evidence="3">Antirestriction protein ArdA</fullName>
    </recommendedName>
</protein>
<dbReference type="InterPro" id="IPR009899">
    <property type="entry name" value="ArdA"/>
</dbReference>
<dbReference type="Proteomes" id="UP000322084">
    <property type="component" value="Unassembled WGS sequence"/>
</dbReference>
<proteinExistence type="predicted"/>